<dbReference type="InterPro" id="IPR044861">
    <property type="entry name" value="IPNS-like_FE2OG_OXY"/>
</dbReference>
<dbReference type="AlphaFoldDB" id="A0A9W8E1F4"/>
<accession>A0A9W8E1F4</accession>
<dbReference type="Pfam" id="PF03171">
    <property type="entry name" value="2OG-FeII_Oxy"/>
    <property type="match status" value="1"/>
</dbReference>
<keyword evidence="3" id="KW-0560">Oxidoreductase</keyword>
<evidence type="ECO:0000313" key="7">
    <source>
        <dbReference type="Proteomes" id="UP001150925"/>
    </source>
</evidence>
<reference evidence="6" key="1">
    <citation type="submission" date="2022-07" db="EMBL/GenBank/DDBJ databases">
        <title>Phylogenomic reconstructions and comparative analyses of Kickxellomycotina fungi.</title>
        <authorList>
            <person name="Reynolds N.K."/>
            <person name="Stajich J.E."/>
            <person name="Barry K."/>
            <person name="Grigoriev I.V."/>
            <person name="Crous P."/>
            <person name="Smith M.E."/>
        </authorList>
    </citation>
    <scope>NUCLEOTIDE SEQUENCE</scope>
    <source>
        <strain evidence="6">RSA 1196</strain>
    </source>
</reference>
<sequence>MADFELPLVDASVFLEAPDSPQALLECQKAAQALHDYGCLLLRDPRVSNDKNEEFLDMLEDYYSQPLDDLLQDARPELGYQIGVSPELTEDPKCRSHPDCQDLIASLSPDNRPLPLTQPDPKWRFFWRIGDVPEDTRFPRLNAPAVVPPRHERFPKWKSVMDGWGGLLHKAGLLVSEMAAVGFGLSRDTFTKLTQGGPHLLAPTGSDLEKYGQVGTVLAGFHYDLNFLTLHGKSRYPGLYIWPRNQGVKLQVKVPEGCLLVQTGRQMEYLTGGKVLAGYHEVVVTDRTQAAMERVRAVPEPQRRPLWRVSSTFFLHIASDQLLRPLTPDFVDLPTAKNYPPILTGDYVKEELTGIKLMKEYKEDEGNV</sequence>
<comment type="similarity">
    <text evidence="1">Belongs to the iron/ascorbate-dependent oxidoreductase family.</text>
</comment>
<dbReference type="Proteomes" id="UP001150925">
    <property type="component" value="Unassembled WGS sequence"/>
</dbReference>
<evidence type="ECO:0000256" key="3">
    <source>
        <dbReference type="ARBA" id="ARBA00023002"/>
    </source>
</evidence>
<gene>
    <name evidence="6" type="ORF">IWQ62_005031</name>
</gene>
<protein>
    <recommendedName>
        <fullName evidence="5">Isopenicillin N synthase-like Fe(2+) 2OG dioxygenase domain-containing protein</fullName>
    </recommendedName>
</protein>
<dbReference type="PANTHER" id="PTHR10209">
    <property type="entry name" value="OXIDOREDUCTASE, 2OG-FE II OXYGENASE FAMILY PROTEIN"/>
    <property type="match status" value="1"/>
</dbReference>
<evidence type="ECO:0000259" key="5">
    <source>
        <dbReference type="Pfam" id="PF03171"/>
    </source>
</evidence>
<dbReference type="GO" id="GO:0046872">
    <property type="term" value="F:metal ion binding"/>
    <property type="evidence" value="ECO:0007669"/>
    <property type="project" value="UniProtKB-KW"/>
</dbReference>
<keyword evidence="7" id="KW-1185">Reference proteome</keyword>
<evidence type="ECO:0000256" key="1">
    <source>
        <dbReference type="ARBA" id="ARBA00008056"/>
    </source>
</evidence>
<evidence type="ECO:0000256" key="4">
    <source>
        <dbReference type="ARBA" id="ARBA00023004"/>
    </source>
</evidence>
<evidence type="ECO:0000256" key="2">
    <source>
        <dbReference type="ARBA" id="ARBA00022723"/>
    </source>
</evidence>
<dbReference type="GO" id="GO:0016491">
    <property type="term" value="F:oxidoreductase activity"/>
    <property type="evidence" value="ECO:0007669"/>
    <property type="project" value="UniProtKB-KW"/>
</dbReference>
<keyword evidence="2" id="KW-0479">Metal-binding</keyword>
<comment type="caution">
    <text evidence="6">The sequence shown here is derived from an EMBL/GenBank/DDBJ whole genome shotgun (WGS) entry which is preliminary data.</text>
</comment>
<evidence type="ECO:0000313" key="6">
    <source>
        <dbReference type="EMBL" id="KAJ1957712.1"/>
    </source>
</evidence>
<dbReference type="EMBL" id="JANBPY010001899">
    <property type="protein sequence ID" value="KAJ1957712.1"/>
    <property type="molecule type" value="Genomic_DNA"/>
</dbReference>
<keyword evidence="4" id="KW-0408">Iron</keyword>
<dbReference type="SUPFAM" id="SSF51197">
    <property type="entry name" value="Clavaminate synthase-like"/>
    <property type="match status" value="1"/>
</dbReference>
<dbReference type="OrthoDB" id="10248513at2759"/>
<dbReference type="InterPro" id="IPR027443">
    <property type="entry name" value="IPNS-like_sf"/>
</dbReference>
<organism evidence="6 7">
    <name type="scientific">Dispira parvispora</name>
    <dbReference type="NCBI Taxonomy" id="1520584"/>
    <lineage>
        <taxon>Eukaryota</taxon>
        <taxon>Fungi</taxon>
        <taxon>Fungi incertae sedis</taxon>
        <taxon>Zoopagomycota</taxon>
        <taxon>Kickxellomycotina</taxon>
        <taxon>Dimargaritomycetes</taxon>
        <taxon>Dimargaritales</taxon>
        <taxon>Dimargaritaceae</taxon>
        <taxon>Dispira</taxon>
    </lineage>
</organism>
<dbReference type="Gene3D" id="2.60.120.330">
    <property type="entry name" value="B-lactam Antibiotic, Isopenicillin N Synthase, Chain"/>
    <property type="match status" value="1"/>
</dbReference>
<name>A0A9W8E1F4_9FUNG</name>
<dbReference type="PANTHER" id="PTHR10209:SF874">
    <property type="entry name" value="2-OXOGLUTARATE (2OG) AND FE(II)-DEPENDENT OXYGENASE SUPERFAMILY PROTEIN"/>
    <property type="match status" value="1"/>
</dbReference>
<proteinExistence type="inferred from homology"/>
<feature type="domain" description="Isopenicillin N synthase-like Fe(2+) 2OG dioxygenase" evidence="5">
    <location>
        <begin position="220"/>
        <end position="316"/>
    </location>
</feature>